<proteinExistence type="predicted"/>
<evidence type="ECO:0000313" key="2">
    <source>
        <dbReference type="EMBL" id="GAA1401899.1"/>
    </source>
</evidence>
<dbReference type="EMBL" id="BAAAJK010000053">
    <property type="protein sequence ID" value="GAA1401899.1"/>
    <property type="molecule type" value="Genomic_DNA"/>
</dbReference>
<keyword evidence="1" id="KW-0472">Membrane</keyword>
<reference evidence="3" key="1">
    <citation type="journal article" date="2019" name="Int. J. Syst. Evol. Microbiol.">
        <title>The Global Catalogue of Microorganisms (GCM) 10K type strain sequencing project: providing services to taxonomists for standard genome sequencing and annotation.</title>
        <authorList>
            <consortium name="The Broad Institute Genomics Platform"/>
            <consortium name="The Broad Institute Genome Sequencing Center for Infectious Disease"/>
            <person name="Wu L."/>
            <person name="Ma J."/>
        </authorList>
    </citation>
    <scope>NUCLEOTIDE SEQUENCE [LARGE SCALE GENOMIC DNA]</scope>
    <source>
        <strain evidence="3">JCM 11896</strain>
    </source>
</reference>
<dbReference type="Proteomes" id="UP001501414">
    <property type="component" value="Unassembled WGS sequence"/>
</dbReference>
<protein>
    <submittedName>
        <fullName evidence="2">Uncharacterized protein</fullName>
    </submittedName>
</protein>
<gene>
    <name evidence="2" type="ORF">GCM10009613_61000</name>
</gene>
<keyword evidence="1" id="KW-1133">Transmembrane helix</keyword>
<dbReference type="RefSeq" id="WP_344029344.1">
    <property type="nucleotide sequence ID" value="NZ_BAAAJK010000053.1"/>
</dbReference>
<accession>A0ABP4IXT9</accession>
<comment type="caution">
    <text evidence="2">The sequence shown here is derived from an EMBL/GenBank/DDBJ whole genome shotgun (WGS) entry which is preliminary data.</text>
</comment>
<evidence type="ECO:0000313" key="3">
    <source>
        <dbReference type="Proteomes" id="UP001501414"/>
    </source>
</evidence>
<evidence type="ECO:0000256" key="1">
    <source>
        <dbReference type="SAM" id="Phobius"/>
    </source>
</evidence>
<keyword evidence="3" id="KW-1185">Reference proteome</keyword>
<sequence>MTPYECKSSGSPVTVCINYPPPAPPTLFEQVGQWVGLLADVALFVLVVSVAVLAARTVARVRS</sequence>
<name>A0ABP4IXT9_9PSEU</name>
<keyword evidence="1" id="KW-0812">Transmembrane</keyword>
<feature type="transmembrane region" description="Helical" evidence="1">
    <location>
        <begin position="34"/>
        <end position="55"/>
    </location>
</feature>
<organism evidence="2 3">
    <name type="scientific">Pseudonocardia kongjuensis</name>
    <dbReference type="NCBI Taxonomy" id="102227"/>
    <lineage>
        <taxon>Bacteria</taxon>
        <taxon>Bacillati</taxon>
        <taxon>Actinomycetota</taxon>
        <taxon>Actinomycetes</taxon>
        <taxon>Pseudonocardiales</taxon>
        <taxon>Pseudonocardiaceae</taxon>
        <taxon>Pseudonocardia</taxon>
    </lineage>
</organism>